<dbReference type="GeneID" id="20232352"/>
<name>V3ZZY0_LOTGI</name>
<dbReference type="Proteomes" id="UP000030746">
    <property type="component" value="Unassembled WGS sequence"/>
</dbReference>
<dbReference type="KEGG" id="lgi:LOTGIDRAFT_124303"/>
<sequence>IINIHEKTMVSSLISVDGGWSKWTNFGFCRAPKCGKGFQFRSRSCDQPRPQHGGIPCDGSAFERIECFNDQRCPINGSWCDWGEWTTCSGSCEANDSIQTKERNCVCPKPKFGGKDCEGKLN</sequence>
<dbReference type="PANTHER" id="PTHR22906:SF43">
    <property type="entry name" value="PROPERDIN"/>
    <property type="match status" value="1"/>
</dbReference>
<dbReference type="SMART" id="SM00209">
    <property type="entry name" value="TSP1"/>
    <property type="match status" value="2"/>
</dbReference>
<dbReference type="CTD" id="20232352"/>
<dbReference type="SUPFAM" id="SSF82895">
    <property type="entry name" value="TSP-1 type 1 repeat"/>
    <property type="match status" value="2"/>
</dbReference>
<comment type="subcellular location">
    <subcellularLocation>
        <location evidence="1">Secreted</location>
    </subcellularLocation>
</comment>
<evidence type="ECO:0008006" key="8">
    <source>
        <dbReference type="Google" id="ProtNLM"/>
    </source>
</evidence>
<keyword evidence="4" id="KW-0677">Repeat</keyword>
<dbReference type="RefSeq" id="XP_009059414.1">
    <property type="nucleotide sequence ID" value="XM_009061166.1"/>
</dbReference>
<evidence type="ECO:0000256" key="1">
    <source>
        <dbReference type="ARBA" id="ARBA00004613"/>
    </source>
</evidence>
<dbReference type="STRING" id="225164.V3ZZY0"/>
<organism evidence="6 7">
    <name type="scientific">Lottia gigantea</name>
    <name type="common">Giant owl limpet</name>
    <dbReference type="NCBI Taxonomy" id="225164"/>
    <lineage>
        <taxon>Eukaryota</taxon>
        <taxon>Metazoa</taxon>
        <taxon>Spiralia</taxon>
        <taxon>Lophotrochozoa</taxon>
        <taxon>Mollusca</taxon>
        <taxon>Gastropoda</taxon>
        <taxon>Patellogastropoda</taxon>
        <taxon>Lottioidea</taxon>
        <taxon>Lottiidae</taxon>
        <taxon>Lottia</taxon>
    </lineage>
</organism>
<dbReference type="InterPro" id="IPR052065">
    <property type="entry name" value="Compl_asym_regulator"/>
</dbReference>
<dbReference type="InterPro" id="IPR036383">
    <property type="entry name" value="TSP1_rpt_sf"/>
</dbReference>
<dbReference type="EMBL" id="KB202518">
    <property type="protein sequence ID" value="ESO89942.1"/>
    <property type="molecule type" value="Genomic_DNA"/>
</dbReference>
<keyword evidence="5" id="KW-1015">Disulfide bond</keyword>
<feature type="non-terminal residue" evidence="6">
    <location>
        <position position="1"/>
    </location>
</feature>
<keyword evidence="2" id="KW-0964">Secreted</keyword>
<dbReference type="OMA" id="KCIGARN"/>
<accession>V3ZZY0</accession>
<evidence type="ECO:0000256" key="5">
    <source>
        <dbReference type="ARBA" id="ARBA00023157"/>
    </source>
</evidence>
<evidence type="ECO:0000313" key="7">
    <source>
        <dbReference type="Proteomes" id="UP000030746"/>
    </source>
</evidence>
<dbReference type="PROSITE" id="PS50092">
    <property type="entry name" value="TSP1"/>
    <property type="match status" value="2"/>
</dbReference>
<dbReference type="Pfam" id="PF00090">
    <property type="entry name" value="TSP_1"/>
    <property type="match status" value="2"/>
</dbReference>
<keyword evidence="3" id="KW-0732">Signal</keyword>
<reference evidence="6 7" key="1">
    <citation type="journal article" date="2013" name="Nature">
        <title>Insights into bilaterian evolution from three spiralian genomes.</title>
        <authorList>
            <person name="Simakov O."/>
            <person name="Marletaz F."/>
            <person name="Cho S.J."/>
            <person name="Edsinger-Gonzales E."/>
            <person name="Havlak P."/>
            <person name="Hellsten U."/>
            <person name="Kuo D.H."/>
            <person name="Larsson T."/>
            <person name="Lv J."/>
            <person name="Arendt D."/>
            <person name="Savage R."/>
            <person name="Osoegawa K."/>
            <person name="de Jong P."/>
            <person name="Grimwood J."/>
            <person name="Chapman J.A."/>
            <person name="Shapiro H."/>
            <person name="Aerts A."/>
            <person name="Otillar R.P."/>
            <person name="Terry A.Y."/>
            <person name="Boore J.L."/>
            <person name="Grigoriev I.V."/>
            <person name="Lindberg D.R."/>
            <person name="Seaver E.C."/>
            <person name="Weisblat D.A."/>
            <person name="Putnam N.H."/>
            <person name="Rokhsar D.S."/>
        </authorList>
    </citation>
    <scope>NUCLEOTIDE SEQUENCE [LARGE SCALE GENOMIC DNA]</scope>
</reference>
<evidence type="ECO:0000256" key="2">
    <source>
        <dbReference type="ARBA" id="ARBA00022525"/>
    </source>
</evidence>
<evidence type="ECO:0000256" key="4">
    <source>
        <dbReference type="ARBA" id="ARBA00022737"/>
    </source>
</evidence>
<gene>
    <name evidence="6" type="ORF">LOTGIDRAFT_124303</name>
</gene>
<dbReference type="FunFam" id="2.20.100.10:FF:000001">
    <property type="entry name" value="semaphorin-5A isoform X1"/>
    <property type="match status" value="1"/>
</dbReference>
<keyword evidence="7" id="KW-1185">Reference proteome</keyword>
<dbReference type="InterPro" id="IPR000884">
    <property type="entry name" value="TSP1_rpt"/>
</dbReference>
<dbReference type="Gene3D" id="2.20.100.10">
    <property type="entry name" value="Thrombospondin type-1 (TSP1) repeat"/>
    <property type="match status" value="2"/>
</dbReference>
<proteinExistence type="predicted"/>
<protein>
    <recommendedName>
        <fullName evidence="8">EGF-like domain-containing protein</fullName>
    </recommendedName>
</protein>
<evidence type="ECO:0000256" key="3">
    <source>
        <dbReference type="ARBA" id="ARBA00022729"/>
    </source>
</evidence>
<dbReference type="OrthoDB" id="6258760at2759"/>
<dbReference type="AlphaFoldDB" id="V3ZZY0"/>
<evidence type="ECO:0000313" key="6">
    <source>
        <dbReference type="EMBL" id="ESO89942.1"/>
    </source>
</evidence>
<dbReference type="HOGENOM" id="CLU_047129_1_0_1"/>
<dbReference type="PANTHER" id="PTHR22906">
    <property type="entry name" value="PROPERDIN"/>
    <property type="match status" value="1"/>
</dbReference>